<evidence type="ECO:0000313" key="1">
    <source>
        <dbReference type="EMBL" id="GHA15056.1"/>
    </source>
</evidence>
<dbReference type="AlphaFoldDB" id="A0A918VQ81"/>
<reference evidence="1" key="1">
    <citation type="journal article" date="2014" name="Int. J. Syst. Evol. Microbiol.">
        <title>Complete genome sequence of Corynebacterium casei LMG S-19264T (=DSM 44701T), isolated from a smear-ripened cheese.</title>
        <authorList>
            <consortium name="US DOE Joint Genome Institute (JGI-PGF)"/>
            <person name="Walter F."/>
            <person name="Albersmeier A."/>
            <person name="Kalinowski J."/>
            <person name="Ruckert C."/>
        </authorList>
    </citation>
    <scope>NUCLEOTIDE SEQUENCE</scope>
    <source>
        <strain evidence="1">KCTC 32437</strain>
    </source>
</reference>
<dbReference type="Proteomes" id="UP000646579">
    <property type="component" value="Unassembled WGS sequence"/>
</dbReference>
<accession>A0A918VQ81</accession>
<comment type="caution">
    <text evidence="1">The sequence shown here is derived from an EMBL/GenBank/DDBJ whole genome shotgun (WGS) entry which is preliminary data.</text>
</comment>
<protein>
    <submittedName>
        <fullName evidence="1">Uncharacterized protein</fullName>
    </submittedName>
</protein>
<dbReference type="EMBL" id="BMZE01000001">
    <property type="protein sequence ID" value="GHA15056.1"/>
    <property type="molecule type" value="Genomic_DNA"/>
</dbReference>
<sequence>MILPGFAMPVMAMAAGGTATMIAENSGDNTGYFRDGGLGELLSQPIDGYVLSILMSQEANNRVFMAIDGDQRADSFILSLSLFVDGIEIAALPDATIAYQAPQDRTTFIWGPPPVVFINGVSYQVGFEAL</sequence>
<keyword evidence="2" id="KW-1185">Reference proteome</keyword>
<gene>
    <name evidence="1" type="ORF">GCM10007989_07260</name>
</gene>
<proteinExistence type="predicted"/>
<dbReference type="RefSeq" id="WP_189423519.1">
    <property type="nucleotide sequence ID" value="NZ_BMZE01000001.1"/>
</dbReference>
<reference evidence="1" key="2">
    <citation type="submission" date="2020-09" db="EMBL/GenBank/DDBJ databases">
        <authorList>
            <person name="Sun Q."/>
            <person name="Kim S."/>
        </authorList>
    </citation>
    <scope>NUCLEOTIDE SEQUENCE</scope>
    <source>
        <strain evidence="1">KCTC 32437</strain>
    </source>
</reference>
<evidence type="ECO:0000313" key="2">
    <source>
        <dbReference type="Proteomes" id="UP000646579"/>
    </source>
</evidence>
<name>A0A918VQ81_9HYPH</name>
<organism evidence="1 2">
    <name type="scientific">Devosia pacifica</name>
    <dbReference type="NCBI Taxonomy" id="1335967"/>
    <lineage>
        <taxon>Bacteria</taxon>
        <taxon>Pseudomonadati</taxon>
        <taxon>Pseudomonadota</taxon>
        <taxon>Alphaproteobacteria</taxon>
        <taxon>Hyphomicrobiales</taxon>
        <taxon>Devosiaceae</taxon>
        <taxon>Devosia</taxon>
    </lineage>
</organism>